<dbReference type="CDD" id="cd03255">
    <property type="entry name" value="ABC_MJ0796_LolCDE_FtsE"/>
    <property type="match status" value="1"/>
</dbReference>
<dbReference type="PATRIC" id="fig|1396.428.peg.2779"/>
<dbReference type="FunFam" id="3.40.50.300:FF:000032">
    <property type="entry name" value="Export ABC transporter ATP-binding protein"/>
    <property type="match status" value="1"/>
</dbReference>
<evidence type="ECO:0000313" key="7">
    <source>
        <dbReference type="Proteomes" id="UP000035214"/>
    </source>
</evidence>
<dbReference type="InterPro" id="IPR027417">
    <property type="entry name" value="P-loop_NTPase"/>
</dbReference>
<name>A0A0G8F3M5_BACCE</name>
<proteinExistence type="inferred from homology"/>
<dbReference type="PANTHER" id="PTHR24220">
    <property type="entry name" value="IMPORT ATP-BINDING PROTEIN"/>
    <property type="match status" value="1"/>
</dbReference>
<evidence type="ECO:0000313" key="6">
    <source>
        <dbReference type="EMBL" id="KLA31131.1"/>
    </source>
</evidence>
<comment type="similarity">
    <text evidence="1">Belongs to the ABC transporter superfamily.</text>
</comment>
<feature type="domain" description="ABC transporter" evidence="5">
    <location>
        <begin position="2"/>
        <end position="223"/>
    </location>
</feature>
<evidence type="ECO:0000256" key="3">
    <source>
        <dbReference type="ARBA" id="ARBA00022741"/>
    </source>
</evidence>
<keyword evidence="3" id="KW-0547">Nucleotide-binding</keyword>
<dbReference type="GO" id="GO:0005886">
    <property type="term" value="C:plasma membrane"/>
    <property type="evidence" value="ECO:0007669"/>
    <property type="project" value="TreeGrafter"/>
</dbReference>
<evidence type="ECO:0000256" key="4">
    <source>
        <dbReference type="ARBA" id="ARBA00022840"/>
    </source>
</evidence>
<dbReference type="GO" id="GO:0022857">
    <property type="term" value="F:transmembrane transporter activity"/>
    <property type="evidence" value="ECO:0007669"/>
    <property type="project" value="UniProtKB-ARBA"/>
</dbReference>
<dbReference type="InterPro" id="IPR017871">
    <property type="entry name" value="ABC_transporter-like_CS"/>
</dbReference>
<keyword evidence="2" id="KW-0813">Transport</keyword>
<dbReference type="Gene3D" id="3.40.50.300">
    <property type="entry name" value="P-loop containing nucleotide triphosphate hydrolases"/>
    <property type="match status" value="1"/>
</dbReference>
<evidence type="ECO:0000256" key="1">
    <source>
        <dbReference type="ARBA" id="ARBA00005417"/>
    </source>
</evidence>
<protein>
    <recommendedName>
        <fullName evidence="5">ABC transporter domain-containing protein</fullName>
    </recommendedName>
</protein>
<dbReference type="InterPro" id="IPR015854">
    <property type="entry name" value="ABC_transpr_LolD-like"/>
</dbReference>
<dbReference type="SMART" id="SM00382">
    <property type="entry name" value="AAA"/>
    <property type="match status" value="1"/>
</dbReference>
<dbReference type="Proteomes" id="UP000035214">
    <property type="component" value="Unassembled WGS sequence"/>
</dbReference>
<dbReference type="InterPro" id="IPR003439">
    <property type="entry name" value="ABC_transporter-like_ATP-bd"/>
</dbReference>
<dbReference type="GO" id="GO:0005524">
    <property type="term" value="F:ATP binding"/>
    <property type="evidence" value="ECO:0007669"/>
    <property type="project" value="UniProtKB-KW"/>
</dbReference>
<reference evidence="6 7" key="1">
    <citation type="submission" date="2015-04" db="EMBL/GenBank/DDBJ databases">
        <title>Draft Genome Sequences of Eight Spore-Forming Food Isolates of Bacillus cereus Genome sequencing.</title>
        <authorList>
            <person name="Krawcyk A.O."/>
            <person name="de Jong A."/>
            <person name="Eijlander R.T."/>
            <person name="Berendsen E.M."/>
            <person name="Holsappel S."/>
            <person name="Wells-Bennik M."/>
            <person name="Kuipers O.P."/>
        </authorList>
    </citation>
    <scope>NUCLEOTIDE SEQUENCE [LARGE SCALE GENOMIC DNA]</scope>
    <source>
        <strain evidence="6 7">B4077</strain>
    </source>
</reference>
<dbReference type="Pfam" id="PF00005">
    <property type="entry name" value="ABC_tran"/>
    <property type="match status" value="1"/>
</dbReference>
<sequence length="224" mass="25096">MIKIINLEKNYRLGKKTQYVIQGIDLIVEQGEMLAIMGRSGAGKSTLLHILAGLEKPNSGSYYFQDKDITQLSYKELALFRKNNIGFILQNHALIEDKNIFDNVALPLLYGNASKKEIHSKVLKILQEMGLEDKVDQFPSELSGGEAQRIAIARALINDPDLILADEPTGSLDEETEQTILNLFTQLNRKGKTFILVTHDETVANVCNRVIRLKDGYIHNGSVK</sequence>
<evidence type="ECO:0000259" key="5">
    <source>
        <dbReference type="PROSITE" id="PS50893"/>
    </source>
</evidence>
<evidence type="ECO:0000256" key="2">
    <source>
        <dbReference type="ARBA" id="ARBA00022448"/>
    </source>
</evidence>
<dbReference type="AlphaFoldDB" id="A0A0G8F3M5"/>
<keyword evidence="4" id="KW-0067">ATP-binding</keyword>
<gene>
    <name evidence="6" type="ORF">B4077_3399</name>
</gene>
<accession>A0A0G8F3M5</accession>
<dbReference type="GO" id="GO:0016887">
    <property type="term" value="F:ATP hydrolysis activity"/>
    <property type="evidence" value="ECO:0007669"/>
    <property type="project" value="InterPro"/>
</dbReference>
<organism evidence="6 7">
    <name type="scientific">Bacillus cereus</name>
    <dbReference type="NCBI Taxonomy" id="1396"/>
    <lineage>
        <taxon>Bacteria</taxon>
        <taxon>Bacillati</taxon>
        <taxon>Bacillota</taxon>
        <taxon>Bacilli</taxon>
        <taxon>Bacillales</taxon>
        <taxon>Bacillaceae</taxon>
        <taxon>Bacillus</taxon>
        <taxon>Bacillus cereus group</taxon>
    </lineage>
</organism>
<dbReference type="PROSITE" id="PS50893">
    <property type="entry name" value="ABC_TRANSPORTER_2"/>
    <property type="match status" value="1"/>
</dbReference>
<dbReference type="SUPFAM" id="SSF52540">
    <property type="entry name" value="P-loop containing nucleoside triphosphate hydrolases"/>
    <property type="match status" value="1"/>
</dbReference>
<dbReference type="RefSeq" id="WP_046954474.1">
    <property type="nucleotide sequence ID" value="NZ_LCYI01000017.1"/>
</dbReference>
<comment type="caution">
    <text evidence="6">The sequence shown here is derived from an EMBL/GenBank/DDBJ whole genome shotgun (WGS) entry which is preliminary data.</text>
</comment>
<dbReference type="PANTHER" id="PTHR24220:SF86">
    <property type="entry name" value="ABC TRANSPORTER ABCH.1"/>
    <property type="match status" value="1"/>
</dbReference>
<dbReference type="InterPro" id="IPR003593">
    <property type="entry name" value="AAA+_ATPase"/>
</dbReference>
<dbReference type="PROSITE" id="PS00211">
    <property type="entry name" value="ABC_TRANSPORTER_1"/>
    <property type="match status" value="1"/>
</dbReference>
<dbReference type="EMBL" id="LCYI01000017">
    <property type="protein sequence ID" value="KLA31131.1"/>
    <property type="molecule type" value="Genomic_DNA"/>
</dbReference>
<dbReference type="InterPro" id="IPR017911">
    <property type="entry name" value="MacB-like_ATP-bd"/>
</dbReference>
<dbReference type="GO" id="GO:0098796">
    <property type="term" value="C:membrane protein complex"/>
    <property type="evidence" value="ECO:0007669"/>
    <property type="project" value="UniProtKB-ARBA"/>
</dbReference>